<organism evidence="1 2">
    <name type="scientific">Aliivibrio fischeri</name>
    <name type="common">Vibrio fischeri</name>
    <dbReference type="NCBI Taxonomy" id="668"/>
    <lineage>
        <taxon>Bacteria</taxon>
        <taxon>Pseudomonadati</taxon>
        <taxon>Pseudomonadota</taxon>
        <taxon>Gammaproteobacteria</taxon>
        <taxon>Vibrionales</taxon>
        <taxon>Vibrionaceae</taxon>
        <taxon>Aliivibrio</taxon>
    </lineage>
</organism>
<accession>A0A510UDD2</accession>
<dbReference type="RefSeq" id="WP_146861644.1">
    <property type="nucleotide sequence ID" value="NZ_BJTZ01000002.1"/>
</dbReference>
<dbReference type="EMBL" id="BJTZ01000002">
    <property type="protein sequence ID" value="GEK12556.1"/>
    <property type="molecule type" value="Genomic_DNA"/>
</dbReference>
<dbReference type="AlphaFoldDB" id="A0A510UDD2"/>
<reference evidence="1 2" key="1">
    <citation type="submission" date="2019-07" db="EMBL/GenBank/DDBJ databases">
        <title>Whole genome shotgun sequence of Aliivibrio fischeri NBRC 101058.</title>
        <authorList>
            <person name="Hosoyama A."/>
            <person name="Uohara A."/>
            <person name="Ohji S."/>
            <person name="Ichikawa N."/>
        </authorList>
    </citation>
    <scope>NUCLEOTIDE SEQUENCE [LARGE SCALE GENOMIC DNA]</scope>
    <source>
        <strain evidence="1 2">NBRC 101058</strain>
    </source>
</reference>
<protein>
    <submittedName>
        <fullName evidence="1">Uncharacterized protein</fullName>
    </submittedName>
</protein>
<proteinExistence type="predicted"/>
<evidence type="ECO:0000313" key="2">
    <source>
        <dbReference type="Proteomes" id="UP000321787"/>
    </source>
</evidence>
<name>A0A510UDD2_ALIFS</name>
<comment type="caution">
    <text evidence="1">The sequence shown here is derived from an EMBL/GenBank/DDBJ whole genome shotgun (WGS) entry which is preliminary data.</text>
</comment>
<dbReference type="Proteomes" id="UP000321787">
    <property type="component" value="Unassembled WGS sequence"/>
</dbReference>
<evidence type="ECO:0000313" key="1">
    <source>
        <dbReference type="EMBL" id="GEK12556.1"/>
    </source>
</evidence>
<sequence length="86" mass="9521">MTSVTALTVLYNGLLQGYQFQIEVMQENGMPDSSFHFRSEKMRKNLTNQIGSLSQMAYDLGNHDLASTFLSVATEFGSNAVTPEPL</sequence>
<gene>
    <name evidence="1" type="ORF">AFI02nite_05920</name>
</gene>